<keyword evidence="4" id="KW-1185">Reference proteome</keyword>
<evidence type="ECO:0000256" key="2">
    <source>
        <dbReference type="SAM" id="Phobius"/>
    </source>
</evidence>
<evidence type="ECO:0000313" key="4">
    <source>
        <dbReference type="Proteomes" id="UP000298663"/>
    </source>
</evidence>
<keyword evidence="2" id="KW-0472">Membrane</keyword>
<dbReference type="EMBL" id="AZBU02000013">
    <property type="protein sequence ID" value="TKR58329.1"/>
    <property type="molecule type" value="Genomic_DNA"/>
</dbReference>
<feature type="region of interest" description="Disordered" evidence="1">
    <location>
        <begin position="169"/>
        <end position="302"/>
    </location>
</feature>
<dbReference type="Proteomes" id="UP000298663">
    <property type="component" value="Unassembled WGS sequence"/>
</dbReference>
<protein>
    <submittedName>
        <fullName evidence="3">Uncharacterized protein</fullName>
    </submittedName>
</protein>
<evidence type="ECO:0000256" key="1">
    <source>
        <dbReference type="SAM" id="MobiDB-lite"/>
    </source>
</evidence>
<comment type="caution">
    <text evidence="3">The sequence shown here is derived from an EMBL/GenBank/DDBJ whole genome shotgun (WGS) entry which is preliminary data.</text>
</comment>
<feature type="region of interest" description="Disordered" evidence="1">
    <location>
        <begin position="323"/>
        <end position="366"/>
    </location>
</feature>
<feature type="transmembrane region" description="Helical" evidence="2">
    <location>
        <begin position="35"/>
        <end position="53"/>
    </location>
</feature>
<name>A0A4U5LQU3_STECR</name>
<reference evidence="3 4" key="1">
    <citation type="journal article" date="2015" name="Genome Biol.">
        <title>Comparative genomics of Steinernema reveals deeply conserved gene regulatory networks.</title>
        <authorList>
            <person name="Dillman A.R."/>
            <person name="Macchietto M."/>
            <person name="Porter C.F."/>
            <person name="Rogers A."/>
            <person name="Williams B."/>
            <person name="Antoshechkin I."/>
            <person name="Lee M.M."/>
            <person name="Goodwin Z."/>
            <person name="Lu X."/>
            <person name="Lewis E.E."/>
            <person name="Goodrich-Blair H."/>
            <person name="Stock S.P."/>
            <person name="Adams B.J."/>
            <person name="Sternberg P.W."/>
            <person name="Mortazavi A."/>
        </authorList>
    </citation>
    <scope>NUCLEOTIDE SEQUENCE [LARGE SCALE GENOMIC DNA]</scope>
    <source>
        <strain evidence="3 4">ALL</strain>
    </source>
</reference>
<evidence type="ECO:0000313" key="3">
    <source>
        <dbReference type="EMBL" id="TKR58329.1"/>
    </source>
</evidence>
<accession>A0A4U5LQU3</accession>
<feature type="region of interest" description="Disordered" evidence="1">
    <location>
        <begin position="1"/>
        <end position="25"/>
    </location>
</feature>
<reference evidence="3 4" key="2">
    <citation type="journal article" date="2019" name="G3 (Bethesda)">
        <title>Hybrid Assembly of the Genome of the Entomopathogenic Nematode Steinernema carpocapsae Identifies the X-Chromosome.</title>
        <authorList>
            <person name="Serra L."/>
            <person name="Macchietto M."/>
            <person name="Macias-Munoz A."/>
            <person name="McGill C.J."/>
            <person name="Rodriguez I.M."/>
            <person name="Rodriguez B."/>
            <person name="Murad R."/>
            <person name="Mortazavi A."/>
        </authorList>
    </citation>
    <scope>NUCLEOTIDE SEQUENCE [LARGE SCALE GENOMIC DNA]</scope>
    <source>
        <strain evidence="3 4">ALL</strain>
    </source>
</reference>
<organism evidence="3 4">
    <name type="scientific">Steinernema carpocapsae</name>
    <name type="common">Entomopathogenic nematode</name>
    <dbReference type="NCBI Taxonomy" id="34508"/>
    <lineage>
        <taxon>Eukaryota</taxon>
        <taxon>Metazoa</taxon>
        <taxon>Ecdysozoa</taxon>
        <taxon>Nematoda</taxon>
        <taxon>Chromadorea</taxon>
        <taxon>Rhabditida</taxon>
        <taxon>Tylenchina</taxon>
        <taxon>Panagrolaimomorpha</taxon>
        <taxon>Strongyloidoidea</taxon>
        <taxon>Steinernematidae</taxon>
        <taxon>Steinernema</taxon>
    </lineage>
</organism>
<feature type="compositionally biased region" description="Basic and acidic residues" evidence="1">
    <location>
        <begin position="226"/>
        <end position="247"/>
    </location>
</feature>
<dbReference type="OrthoDB" id="5836881at2759"/>
<feature type="compositionally biased region" description="Polar residues" evidence="1">
    <location>
        <begin position="172"/>
        <end position="188"/>
    </location>
</feature>
<feature type="compositionally biased region" description="Basic residues" evidence="1">
    <location>
        <begin position="346"/>
        <end position="359"/>
    </location>
</feature>
<gene>
    <name evidence="3" type="ORF">L596_029787</name>
</gene>
<dbReference type="AlphaFoldDB" id="A0A4U5LQU3"/>
<keyword evidence="2" id="KW-1133">Transmembrane helix</keyword>
<sequence length="366" mass="39530">MSESVASSAAAPSSETSSASKVASKPTTSHHRARFGVTLLVLFTIGLAHIVAHRLGTSDSFAKRFLGANLTIFAGFFSLVWMQVHSFALSRKRRAYFDEVNILETYQPRKRTMGHLFDPEPPTPGPVVKISEPSDGEMHTDAEKAAFNQNRDAHYANMYEQAMRLNREMEASNAQASDPSSKSPSQAIVTLGDGSSEAKTAKSPPKEVTAEGSMQASVQDEAPMEEGPKPAEEKTPSVKKPPSEKKASSVKTAMAPSVKAPLEGPDGPLTPVLTPIKNAGEQEEEIKTDLSSDPGNVGHVIDDNTLRGVSEIKSINLMADIPLKPKKKRSRASLEEKSQKSLKGSSGRKIKLVKKKSKKSVKEIKN</sequence>
<keyword evidence="2" id="KW-0812">Transmembrane</keyword>
<feature type="transmembrane region" description="Helical" evidence="2">
    <location>
        <begin position="65"/>
        <end position="84"/>
    </location>
</feature>
<proteinExistence type="predicted"/>